<keyword evidence="1" id="KW-0812">Transmembrane</keyword>
<dbReference type="EMBL" id="SMBZ01000008">
    <property type="protein sequence ID" value="TCV18815.1"/>
    <property type="molecule type" value="Genomic_DNA"/>
</dbReference>
<dbReference type="OrthoDB" id="7551956at2"/>
<dbReference type="RefSeq" id="WP_132777012.1">
    <property type="nucleotide sequence ID" value="NZ_SMBZ01000008.1"/>
</dbReference>
<feature type="transmembrane region" description="Helical" evidence="1">
    <location>
        <begin position="215"/>
        <end position="239"/>
    </location>
</feature>
<evidence type="ECO:0000313" key="3">
    <source>
        <dbReference type="Proteomes" id="UP000295197"/>
    </source>
</evidence>
<dbReference type="Proteomes" id="UP000295197">
    <property type="component" value="Unassembled WGS sequence"/>
</dbReference>
<accession>A0A4R3W1M4</accession>
<feature type="transmembrane region" description="Helical" evidence="1">
    <location>
        <begin position="278"/>
        <end position="298"/>
    </location>
</feature>
<name>A0A4R3W1M4_9SPHI</name>
<organism evidence="2 3">
    <name type="scientific">Sphingobacterium alimentarium</name>
    <dbReference type="NCBI Taxonomy" id="797292"/>
    <lineage>
        <taxon>Bacteria</taxon>
        <taxon>Pseudomonadati</taxon>
        <taxon>Bacteroidota</taxon>
        <taxon>Sphingobacteriia</taxon>
        <taxon>Sphingobacteriales</taxon>
        <taxon>Sphingobacteriaceae</taxon>
        <taxon>Sphingobacterium</taxon>
    </lineage>
</organism>
<dbReference type="Pfam" id="PF04087">
    <property type="entry name" value="DUF389"/>
    <property type="match status" value="1"/>
</dbReference>
<dbReference type="AlphaFoldDB" id="A0A4R3W1M4"/>
<protein>
    <submittedName>
        <fullName evidence="2">Uncharacterized protein DUF389</fullName>
    </submittedName>
</protein>
<evidence type="ECO:0000256" key="1">
    <source>
        <dbReference type="SAM" id="Phobius"/>
    </source>
</evidence>
<feature type="transmembrane region" description="Helical" evidence="1">
    <location>
        <begin position="244"/>
        <end position="266"/>
    </location>
</feature>
<dbReference type="InterPro" id="IPR005240">
    <property type="entry name" value="DUF389"/>
</dbReference>
<keyword evidence="3" id="KW-1185">Reference proteome</keyword>
<keyword evidence="1" id="KW-0472">Membrane</keyword>
<comment type="caution">
    <text evidence="2">The sequence shown here is derived from an EMBL/GenBank/DDBJ whole genome shotgun (WGS) entry which is preliminary data.</text>
</comment>
<keyword evidence="1" id="KW-1133">Transmembrane helix</keyword>
<sequence>MPRTIQIISPRHASEKILLKLASEKGILGIRFQQGISLDPSGDVISIDVLNNEIRNVMQVLEQEGILDDPNYSLTTSESSSMLSNTHSKAITTDGSQTIWEETLTTINEQSQMTFNNLMTMFLSGMIAVIGLATNAIHIVIAASLLAPGFGAAVRVSLGVINQHQTWKQGIKDILLGYLALCLGAALVSLGLKFFGTHLLIGSSSYLPQNKLVKYFTTITFEGISVSVLASIVGTILILTNRTILTAGVMILLALVTSASIATMAFVEGDFDMGLSALGRWALEVGIIGSCFAIIFLLKKHTVMNRSMKI</sequence>
<feature type="transmembrane region" description="Helical" evidence="1">
    <location>
        <begin position="174"/>
        <end position="195"/>
    </location>
</feature>
<proteinExistence type="predicted"/>
<gene>
    <name evidence="2" type="ORF">EDC17_100865</name>
</gene>
<feature type="transmembrane region" description="Helical" evidence="1">
    <location>
        <begin position="139"/>
        <end position="162"/>
    </location>
</feature>
<reference evidence="2 3" key="1">
    <citation type="submission" date="2019-03" db="EMBL/GenBank/DDBJ databases">
        <title>Genomic Encyclopedia of Type Strains, Phase IV (KMG-IV): sequencing the most valuable type-strain genomes for metagenomic binning, comparative biology and taxonomic classification.</title>
        <authorList>
            <person name="Goeker M."/>
        </authorList>
    </citation>
    <scope>NUCLEOTIDE SEQUENCE [LARGE SCALE GENOMIC DNA]</scope>
    <source>
        <strain evidence="2 3">DSM 22362</strain>
    </source>
</reference>
<evidence type="ECO:0000313" key="2">
    <source>
        <dbReference type="EMBL" id="TCV18815.1"/>
    </source>
</evidence>
<feature type="transmembrane region" description="Helical" evidence="1">
    <location>
        <begin position="115"/>
        <end position="133"/>
    </location>
</feature>